<gene>
    <name evidence="2" type="ORF">DFR29_117124</name>
</gene>
<organism evidence="2 3">
    <name type="scientific">Tahibacter aquaticus</name>
    <dbReference type="NCBI Taxonomy" id="520092"/>
    <lineage>
        <taxon>Bacteria</taxon>
        <taxon>Pseudomonadati</taxon>
        <taxon>Pseudomonadota</taxon>
        <taxon>Gammaproteobacteria</taxon>
        <taxon>Lysobacterales</taxon>
        <taxon>Rhodanobacteraceae</taxon>
        <taxon>Tahibacter</taxon>
    </lineage>
</organism>
<dbReference type="EMBL" id="SNZH01000017">
    <property type="protein sequence ID" value="TDR39214.1"/>
    <property type="molecule type" value="Genomic_DNA"/>
</dbReference>
<accession>A0A4R6YNW1</accession>
<keyword evidence="1" id="KW-0732">Signal</keyword>
<dbReference type="OrthoDB" id="574488at2"/>
<proteinExistence type="predicted"/>
<sequence>MRKIIIAAAAALALFSSVAGAARDVSFTVVNKTGGTLEALYGGPSSSGEWGESVLDGEVATGGTVTVSITGTSVCKYDFRYEVSGKEPYEEYGIDICKIDGQEFVIK</sequence>
<dbReference type="Proteomes" id="UP000295293">
    <property type="component" value="Unassembled WGS sequence"/>
</dbReference>
<comment type="caution">
    <text evidence="2">The sequence shown here is derived from an EMBL/GenBank/DDBJ whole genome shotgun (WGS) entry which is preliminary data.</text>
</comment>
<dbReference type="AlphaFoldDB" id="A0A4R6YNW1"/>
<evidence type="ECO:0000313" key="3">
    <source>
        <dbReference type="Proteomes" id="UP000295293"/>
    </source>
</evidence>
<dbReference type="RefSeq" id="WP_133821066.1">
    <property type="nucleotide sequence ID" value="NZ_SNZH01000017.1"/>
</dbReference>
<protein>
    <recommendedName>
        <fullName evidence="4">Argininosuccinate lyase</fullName>
    </recommendedName>
</protein>
<name>A0A4R6YNW1_9GAMM</name>
<keyword evidence="3" id="KW-1185">Reference proteome</keyword>
<feature type="signal peptide" evidence="1">
    <location>
        <begin position="1"/>
        <end position="21"/>
    </location>
</feature>
<evidence type="ECO:0008006" key="4">
    <source>
        <dbReference type="Google" id="ProtNLM"/>
    </source>
</evidence>
<evidence type="ECO:0000313" key="2">
    <source>
        <dbReference type="EMBL" id="TDR39214.1"/>
    </source>
</evidence>
<feature type="chain" id="PRO_5020805887" description="Argininosuccinate lyase" evidence="1">
    <location>
        <begin position="22"/>
        <end position="107"/>
    </location>
</feature>
<evidence type="ECO:0000256" key="1">
    <source>
        <dbReference type="SAM" id="SignalP"/>
    </source>
</evidence>
<reference evidence="2 3" key="1">
    <citation type="submission" date="2019-03" db="EMBL/GenBank/DDBJ databases">
        <title>Genomic Encyclopedia of Type Strains, Phase IV (KMG-IV): sequencing the most valuable type-strain genomes for metagenomic binning, comparative biology and taxonomic classification.</title>
        <authorList>
            <person name="Goeker M."/>
        </authorList>
    </citation>
    <scope>NUCLEOTIDE SEQUENCE [LARGE SCALE GENOMIC DNA]</scope>
    <source>
        <strain evidence="2 3">DSM 21667</strain>
    </source>
</reference>